<accession>D9QR19</accession>
<comment type="similarity">
    <text evidence="1 10">Belongs to the RNA polymerase subunit omega family.</text>
</comment>
<comment type="catalytic activity">
    <reaction evidence="9 10">
        <text>RNA(n) + a ribonucleoside 5'-triphosphate = RNA(n+1) + diphosphate</text>
        <dbReference type="Rhea" id="RHEA:21248"/>
        <dbReference type="Rhea" id="RHEA-COMP:14527"/>
        <dbReference type="Rhea" id="RHEA-COMP:17342"/>
        <dbReference type="ChEBI" id="CHEBI:33019"/>
        <dbReference type="ChEBI" id="CHEBI:61557"/>
        <dbReference type="ChEBI" id="CHEBI:140395"/>
        <dbReference type="EC" id="2.7.7.6"/>
    </reaction>
</comment>
<dbReference type="GO" id="GO:0003899">
    <property type="term" value="F:DNA-directed RNA polymerase activity"/>
    <property type="evidence" value="ECO:0007669"/>
    <property type="project" value="UniProtKB-UniRule"/>
</dbReference>
<dbReference type="GO" id="GO:0003677">
    <property type="term" value="F:DNA binding"/>
    <property type="evidence" value="ECO:0007669"/>
    <property type="project" value="UniProtKB-UniRule"/>
</dbReference>
<dbReference type="OrthoDB" id="9815459at2"/>
<dbReference type="EC" id="2.7.7.6" evidence="2 10"/>
<dbReference type="GO" id="GO:0006351">
    <property type="term" value="P:DNA-templated transcription"/>
    <property type="evidence" value="ECO:0007669"/>
    <property type="project" value="UniProtKB-UniRule"/>
</dbReference>
<dbReference type="InterPro" id="IPR006110">
    <property type="entry name" value="Pol_omega/Rpo6/RPB6"/>
</dbReference>
<evidence type="ECO:0000313" key="11">
    <source>
        <dbReference type="EMBL" id="ADL12960.1"/>
    </source>
</evidence>
<dbReference type="InterPro" id="IPR036161">
    <property type="entry name" value="RPB6/omega-like_sf"/>
</dbReference>
<evidence type="ECO:0000256" key="9">
    <source>
        <dbReference type="ARBA" id="ARBA00048552"/>
    </source>
</evidence>
<evidence type="ECO:0000256" key="10">
    <source>
        <dbReference type="HAMAP-Rule" id="MF_00366"/>
    </source>
</evidence>
<dbReference type="RefSeq" id="WP_013278405.1">
    <property type="nucleotide sequence ID" value="NC_014378.1"/>
</dbReference>
<evidence type="ECO:0000256" key="1">
    <source>
        <dbReference type="ARBA" id="ARBA00006711"/>
    </source>
</evidence>
<dbReference type="InterPro" id="IPR003716">
    <property type="entry name" value="DNA-dir_RNA_pol_omega"/>
</dbReference>
<gene>
    <name evidence="10" type="primary">rpoZ</name>
    <name evidence="11" type="ordered locus">Acear_1450</name>
</gene>
<evidence type="ECO:0000256" key="5">
    <source>
        <dbReference type="ARBA" id="ARBA00022679"/>
    </source>
</evidence>
<dbReference type="HAMAP" id="MF_00366">
    <property type="entry name" value="RNApol_bact_RpoZ"/>
    <property type="match status" value="1"/>
</dbReference>
<dbReference type="KEGG" id="aar:Acear_1450"/>
<evidence type="ECO:0000256" key="4">
    <source>
        <dbReference type="ARBA" id="ARBA00022478"/>
    </source>
</evidence>
<name>D9QR19_ACEAZ</name>
<keyword evidence="6 10" id="KW-0548">Nucleotidyltransferase</keyword>
<evidence type="ECO:0000256" key="8">
    <source>
        <dbReference type="ARBA" id="ARBA00029924"/>
    </source>
</evidence>
<evidence type="ECO:0000256" key="2">
    <source>
        <dbReference type="ARBA" id="ARBA00012418"/>
    </source>
</evidence>
<dbReference type="PANTHER" id="PTHR34476:SF1">
    <property type="entry name" value="DNA-DIRECTED RNA POLYMERASE SUBUNIT OMEGA"/>
    <property type="match status" value="1"/>
</dbReference>
<keyword evidence="5 10" id="KW-0808">Transferase</keyword>
<evidence type="ECO:0000256" key="3">
    <source>
        <dbReference type="ARBA" id="ARBA00013725"/>
    </source>
</evidence>
<dbReference type="HOGENOM" id="CLU_125406_6_1_9"/>
<dbReference type="SMART" id="SM01409">
    <property type="entry name" value="RNA_pol_Rpb6"/>
    <property type="match status" value="1"/>
</dbReference>
<organism evidence="11 12">
    <name type="scientific">Acetohalobium arabaticum (strain ATCC 49924 / DSM 5501 / Z-7288)</name>
    <dbReference type="NCBI Taxonomy" id="574087"/>
    <lineage>
        <taxon>Bacteria</taxon>
        <taxon>Bacillati</taxon>
        <taxon>Bacillota</taxon>
        <taxon>Clostridia</taxon>
        <taxon>Halanaerobiales</taxon>
        <taxon>Halobacteroidaceae</taxon>
        <taxon>Acetohalobium</taxon>
    </lineage>
</organism>
<comment type="function">
    <text evidence="10">Promotes RNA polymerase assembly. Latches the N- and C-terminal regions of the beta' subunit thereby facilitating its interaction with the beta and alpha subunits.</text>
</comment>
<dbReference type="STRING" id="574087.Acear_1450"/>
<evidence type="ECO:0000256" key="6">
    <source>
        <dbReference type="ARBA" id="ARBA00022695"/>
    </source>
</evidence>
<dbReference type="SUPFAM" id="SSF63562">
    <property type="entry name" value="RPB6/omega subunit-like"/>
    <property type="match status" value="1"/>
</dbReference>
<keyword evidence="4 10" id="KW-0240">DNA-directed RNA polymerase</keyword>
<dbReference type="EMBL" id="CP002105">
    <property type="protein sequence ID" value="ADL12960.1"/>
    <property type="molecule type" value="Genomic_DNA"/>
</dbReference>
<protein>
    <recommendedName>
        <fullName evidence="3 10">DNA-directed RNA polymerase subunit omega</fullName>
        <shortName evidence="10">RNAP omega subunit</shortName>
        <ecNumber evidence="2 10">2.7.7.6</ecNumber>
    </recommendedName>
    <alternativeName>
        <fullName evidence="10">RNA polymerase omega subunit</fullName>
    </alternativeName>
    <alternativeName>
        <fullName evidence="8 10">Transcriptase subunit omega</fullName>
    </alternativeName>
</protein>
<keyword evidence="7 10" id="KW-0804">Transcription</keyword>
<dbReference type="PANTHER" id="PTHR34476">
    <property type="entry name" value="DNA-DIRECTED RNA POLYMERASE SUBUNIT OMEGA"/>
    <property type="match status" value="1"/>
</dbReference>
<dbReference type="AlphaFoldDB" id="D9QR19"/>
<dbReference type="NCBIfam" id="TIGR00690">
    <property type="entry name" value="rpoZ"/>
    <property type="match status" value="1"/>
</dbReference>
<dbReference type="Proteomes" id="UP000001661">
    <property type="component" value="Chromosome"/>
</dbReference>
<dbReference type="GO" id="GO:0000428">
    <property type="term" value="C:DNA-directed RNA polymerase complex"/>
    <property type="evidence" value="ECO:0007669"/>
    <property type="project" value="UniProtKB-KW"/>
</dbReference>
<dbReference type="Pfam" id="PF01192">
    <property type="entry name" value="RNA_pol_Rpb6"/>
    <property type="match status" value="1"/>
</dbReference>
<keyword evidence="12" id="KW-1185">Reference proteome</keyword>
<sequence length="67" mass="7437">MLAYPPIGELLEKSGAKEYTLVIEAAKRARELNDEDPVVDCKTKKPVSNALEEVLAGRLKHKSVDEE</sequence>
<evidence type="ECO:0000256" key="7">
    <source>
        <dbReference type="ARBA" id="ARBA00023163"/>
    </source>
</evidence>
<proteinExistence type="inferred from homology"/>
<comment type="subunit">
    <text evidence="10">The RNAP catalytic core consists of 2 alpha, 1 beta, 1 beta' and 1 omega subunit. When a sigma factor is associated with the core the holoenzyme is formed, which can initiate transcription.</text>
</comment>
<dbReference type="Gene3D" id="3.90.940.10">
    <property type="match status" value="1"/>
</dbReference>
<dbReference type="eggNOG" id="COG1758">
    <property type="taxonomic scope" value="Bacteria"/>
</dbReference>
<reference evidence="11 12" key="1">
    <citation type="journal article" date="2010" name="Stand. Genomic Sci.">
        <title>Complete genome sequence of Acetohalobium arabaticum type strain (Z-7288).</title>
        <authorList>
            <person name="Sikorski J."/>
            <person name="Lapidus A."/>
            <person name="Chertkov O."/>
            <person name="Lucas S."/>
            <person name="Copeland A."/>
            <person name="Glavina Del Rio T."/>
            <person name="Nolan M."/>
            <person name="Tice H."/>
            <person name="Cheng J.F."/>
            <person name="Han C."/>
            <person name="Brambilla E."/>
            <person name="Pitluck S."/>
            <person name="Liolios K."/>
            <person name="Ivanova N."/>
            <person name="Mavromatis K."/>
            <person name="Mikhailova N."/>
            <person name="Pati A."/>
            <person name="Bruce D."/>
            <person name="Detter C."/>
            <person name="Tapia R."/>
            <person name="Goodwin L."/>
            <person name="Chen A."/>
            <person name="Palaniappan K."/>
            <person name="Land M."/>
            <person name="Hauser L."/>
            <person name="Chang Y.J."/>
            <person name="Jeffries C.D."/>
            <person name="Rohde M."/>
            <person name="Goker M."/>
            <person name="Spring S."/>
            <person name="Woyke T."/>
            <person name="Bristow J."/>
            <person name="Eisen J.A."/>
            <person name="Markowitz V."/>
            <person name="Hugenholtz P."/>
            <person name="Kyrpides N.C."/>
            <person name="Klenk H.P."/>
        </authorList>
    </citation>
    <scope>NUCLEOTIDE SEQUENCE [LARGE SCALE GENOMIC DNA]</scope>
    <source>
        <strain evidence="12">ATCC 49924 / DSM 5501 / Z-7288</strain>
    </source>
</reference>
<evidence type="ECO:0000313" key="12">
    <source>
        <dbReference type="Proteomes" id="UP000001661"/>
    </source>
</evidence>